<keyword evidence="7" id="KW-1185">Reference proteome</keyword>
<dbReference type="Gene3D" id="3.40.50.720">
    <property type="entry name" value="NAD(P)-binding Rossmann-like Domain"/>
    <property type="match status" value="1"/>
</dbReference>
<dbReference type="Gene3D" id="3.90.180.10">
    <property type="entry name" value="Medium-chain alcohol dehydrogenases, catalytic domain"/>
    <property type="match status" value="2"/>
</dbReference>
<dbReference type="InterPro" id="IPR020843">
    <property type="entry name" value="ER"/>
</dbReference>
<dbReference type="SUPFAM" id="SSF50129">
    <property type="entry name" value="GroES-like"/>
    <property type="match status" value="1"/>
</dbReference>
<keyword evidence="3" id="KW-0862">Zinc</keyword>
<comment type="cofactor">
    <cofactor evidence="1">
        <name>Zn(2+)</name>
        <dbReference type="ChEBI" id="CHEBI:29105"/>
    </cofactor>
</comment>
<dbReference type="SUPFAM" id="SSF51735">
    <property type="entry name" value="NAD(P)-binding Rossmann-fold domains"/>
    <property type="match status" value="1"/>
</dbReference>
<accession>A0ABN2JHP1</accession>
<dbReference type="Pfam" id="PF08240">
    <property type="entry name" value="ADH_N"/>
    <property type="match status" value="1"/>
</dbReference>
<dbReference type="InterPro" id="IPR011032">
    <property type="entry name" value="GroES-like_sf"/>
</dbReference>
<evidence type="ECO:0000313" key="6">
    <source>
        <dbReference type="EMBL" id="GAA1725331.1"/>
    </source>
</evidence>
<evidence type="ECO:0000256" key="1">
    <source>
        <dbReference type="ARBA" id="ARBA00001947"/>
    </source>
</evidence>
<dbReference type="InterPro" id="IPR013149">
    <property type="entry name" value="ADH-like_C"/>
</dbReference>
<evidence type="ECO:0000256" key="4">
    <source>
        <dbReference type="ARBA" id="ARBA00023002"/>
    </source>
</evidence>
<dbReference type="SMART" id="SM00829">
    <property type="entry name" value="PKS_ER"/>
    <property type="match status" value="1"/>
</dbReference>
<keyword evidence="4" id="KW-0560">Oxidoreductase</keyword>
<feature type="domain" description="Enoyl reductase (ER)" evidence="5">
    <location>
        <begin position="10"/>
        <end position="324"/>
    </location>
</feature>
<dbReference type="InterPro" id="IPR050129">
    <property type="entry name" value="Zn_alcohol_dh"/>
</dbReference>
<dbReference type="PANTHER" id="PTHR43401:SF2">
    <property type="entry name" value="L-THREONINE 3-DEHYDROGENASE"/>
    <property type="match status" value="1"/>
</dbReference>
<keyword evidence="2" id="KW-0479">Metal-binding</keyword>
<dbReference type="Pfam" id="PF00107">
    <property type="entry name" value="ADH_zinc_N"/>
    <property type="match status" value="1"/>
</dbReference>
<sequence length="335" mass="35854">MRAAFMRQAGVVEVADFPDPVPASGEVLVRMHHASICGSDTHVVLDGFHRPERFGEPGYPGHEGVGVVEESRSERFAVGDRVLTVPPGWLGACFAELQVVPEAYLVPVPDGVTLQRGLMAQQLGTTVFAMKKFVRPDVDPATGTAVVIGAGSAGLYFVQHLRRLGYAQVVVSEPDRERRALARRLGATRILDPTTESLVDVVAHLTDHVGADLVVEAAGYDALRAEAIEIVRHSGTVGFFGYPEVSGDAPYPSFLAFRRNVSIEWVNGAQLEPGLASFHEAMGLIAAGDIAVDHCLERFLDLEDVDAAVRLAKRRGEGAAKINLTMPAGRVTSAG</sequence>
<name>A0ABN2JHP1_9ACTN</name>
<evidence type="ECO:0000256" key="3">
    <source>
        <dbReference type="ARBA" id="ARBA00022833"/>
    </source>
</evidence>
<dbReference type="RefSeq" id="WP_344196919.1">
    <property type="nucleotide sequence ID" value="NZ_BAAAME010000002.1"/>
</dbReference>
<gene>
    <name evidence="6" type="ORF">GCM10009710_02650</name>
</gene>
<dbReference type="InterPro" id="IPR013154">
    <property type="entry name" value="ADH-like_N"/>
</dbReference>
<proteinExistence type="predicted"/>
<organism evidence="6 7">
    <name type="scientific">Aeromicrobium alkaliterrae</name>
    <dbReference type="NCBI Taxonomy" id="302168"/>
    <lineage>
        <taxon>Bacteria</taxon>
        <taxon>Bacillati</taxon>
        <taxon>Actinomycetota</taxon>
        <taxon>Actinomycetes</taxon>
        <taxon>Propionibacteriales</taxon>
        <taxon>Nocardioidaceae</taxon>
        <taxon>Aeromicrobium</taxon>
    </lineage>
</organism>
<protein>
    <recommendedName>
        <fullName evidence="5">Enoyl reductase (ER) domain-containing protein</fullName>
    </recommendedName>
</protein>
<dbReference type="PANTHER" id="PTHR43401">
    <property type="entry name" value="L-THREONINE 3-DEHYDROGENASE"/>
    <property type="match status" value="1"/>
</dbReference>
<reference evidence="6 7" key="1">
    <citation type="journal article" date="2019" name="Int. J. Syst. Evol. Microbiol.">
        <title>The Global Catalogue of Microorganisms (GCM) 10K type strain sequencing project: providing services to taxonomists for standard genome sequencing and annotation.</title>
        <authorList>
            <consortium name="The Broad Institute Genomics Platform"/>
            <consortium name="The Broad Institute Genome Sequencing Center for Infectious Disease"/>
            <person name="Wu L."/>
            <person name="Ma J."/>
        </authorList>
    </citation>
    <scope>NUCLEOTIDE SEQUENCE [LARGE SCALE GENOMIC DNA]</scope>
    <source>
        <strain evidence="6 7">JCM 13518</strain>
    </source>
</reference>
<comment type="caution">
    <text evidence="6">The sequence shown here is derived from an EMBL/GenBank/DDBJ whole genome shotgun (WGS) entry which is preliminary data.</text>
</comment>
<evidence type="ECO:0000259" key="5">
    <source>
        <dbReference type="SMART" id="SM00829"/>
    </source>
</evidence>
<dbReference type="InterPro" id="IPR036291">
    <property type="entry name" value="NAD(P)-bd_dom_sf"/>
</dbReference>
<dbReference type="EMBL" id="BAAAME010000002">
    <property type="protein sequence ID" value="GAA1725331.1"/>
    <property type="molecule type" value="Genomic_DNA"/>
</dbReference>
<evidence type="ECO:0000313" key="7">
    <source>
        <dbReference type="Proteomes" id="UP001501057"/>
    </source>
</evidence>
<evidence type="ECO:0000256" key="2">
    <source>
        <dbReference type="ARBA" id="ARBA00022723"/>
    </source>
</evidence>
<dbReference type="Proteomes" id="UP001501057">
    <property type="component" value="Unassembled WGS sequence"/>
</dbReference>